<evidence type="ECO:0000313" key="3">
    <source>
        <dbReference type="EMBL" id="CAL4159415.1"/>
    </source>
</evidence>
<dbReference type="PANTHER" id="PTHR21113:SF4">
    <property type="entry name" value="CHITIN-BINDING TYPE-4 DOMAIN-CONTAINING PROTEIN"/>
    <property type="match status" value="1"/>
</dbReference>
<comment type="caution">
    <text evidence="3">The sequence shown here is derived from an EMBL/GenBank/DDBJ whole genome shotgun (WGS) entry which is preliminary data.</text>
</comment>
<name>A0AAV2S2B6_MEGNR</name>
<feature type="region of interest" description="Disordered" evidence="1">
    <location>
        <begin position="224"/>
        <end position="250"/>
    </location>
</feature>
<gene>
    <name evidence="3" type="ORF">MNOR_LOCUS32274</name>
</gene>
<dbReference type="InterPro" id="IPR004302">
    <property type="entry name" value="Cellulose/chitin-bd_N"/>
</dbReference>
<dbReference type="Pfam" id="PF03067">
    <property type="entry name" value="LPMO_10"/>
    <property type="match status" value="1"/>
</dbReference>
<keyword evidence="4" id="KW-1185">Reference proteome</keyword>
<sequence>RQWTLNGGRCGECGDPWDLPRPRPNEGGGTWGTGTLSRVYHQGDILTATVHLTANHMGWFEFRLCPNNNPKQYVKQGCLNKNVLKLVDYPGTRFHIKHSGTGLFRVRLQLPKKVTCSQCVLQWHYTTGNNWGFCPDGSNQPGCGPQEIFRGCSDVAVFAPDDRTYYKYMNLTTEADFKQYLHLNPEEDRPTQHGPRQPLVNDLDTSIINSHVSKNPSITFVETDTPWHQNHHQQRYREPAPTKKSRHQQIRDQDYFSNRQKRIKSTSRNYISSDLFRKSHSKIDNGKHLSSARIDNGKSLPTIRIDNG</sequence>
<feature type="non-terminal residue" evidence="3">
    <location>
        <position position="1"/>
    </location>
</feature>
<feature type="region of interest" description="Disordered" evidence="1">
    <location>
        <begin position="287"/>
        <end position="308"/>
    </location>
</feature>
<dbReference type="PANTHER" id="PTHR21113">
    <property type="entry name" value="AGAP001705-PA"/>
    <property type="match status" value="1"/>
</dbReference>
<evidence type="ECO:0000256" key="1">
    <source>
        <dbReference type="SAM" id="MobiDB-lite"/>
    </source>
</evidence>
<protein>
    <recommendedName>
        <fullName evidence="2">Chitin-binding type-4 domain-containing protein</fullName>
    </recommendedName>
</protein>
<dbReference type="EMBL" id="CAXKWB010043519">
    <property type="protein sequence ID" value="CAL4159415.1"/>
    <property type="molecule type" value="Genomic_DNA"/>
</dbReference>
<accession>A0AAV2S2B6</accession>
<evidence type="ECO:0000313" key="4">
    <source>
        <dbReference type="Proteomes" id="UP001497623"/>
    </source>
</evidence>
<organism evidence="3 4">
    <name type="scientific">Meganyctiphanes norvegica</name>
    <name type="common">Northern krill</name>
    <name type="synonym">Thysanopoda norvegica</name>
    <dbReference type="NCBI Taxonomy" id="48144"/>
    <lineage>
        <taxon>Eukaryota</taxon>
        <taxon>Metazoa</taxon>
        <taxon>Ecdysozoa</taxon>
        <taxon>Arthropoda</taxon>
        <taxon>Crustacea</taxon>
        <taxon>Multicrustacea</taxon>
        <taxon>Malacostraca</taxon>
        <taxon>Eumalacostraca</taxon>
        <taxon>Eucarida</taxon>
        <taxon>Euphausiacea</taxon>
        <taxon>Euphausiidae</taxon>
        <taxon>Meganyctiphanes</taxon>
    </lineage>
</organism>
<dbReference type="Proteomes" id="UP001497623">
    <property type="component" value="Unassembled WGS sequence"/>
</dbReference>
<feature type="non-terminal residue" evidence="3">
    <location>
        <position position="308"/>
    </location>
</feature>
<reference evidence="3 4" key="1">
    <citation type="submission" date="2024-05" db="EMBL/GenBank/DDBJ databases">
        <authorList>
            <person name="Wallberg A."/>
        </authorList>
    </citation>
    <scope>NUCLEOTIDE SEQUENCE [LARGE SCALE GENOMIC DNA]</scope>
</reference>
<proteinExistence type="predicted"/>
<feature type="domain" description="Chitin-binding type-4" evidence="2">
    <location>
        <begin position="5"/>
        <end position="155"/>
    </location>
</feature>
<evidence type="ECO:0000259" key="2">
    <source>
        <dbReference type="Pfam" id="PF03067"/>
    </source>
</evidence>
<dbReference type="AlphaFoldDB" id="A0AAV2S2B6"/>